<feature type="compositionally biased region" description="Polar residues" evidence="8">
    <location>
        <begin position="468"/>
        <end position="480"/>
    </location>
</feature>
<evidence type="ECO:0000256" key="5">
    <source>
        <dbReference type="ARBA" id="ARBA00023157"/>
    </source>
</evidence>
<keyword evidence="5" id="KW-1015">Disulfide bond</keyword>
<keyword evidence="9" id="KW-0732">Signal</keyword>
<dbReference type="InterPro" id="IPR043504">
    <property type="entry name" value="Peptidase_S1_PA_chymotrypsin"/>
</dbReference>
<dbReference type="Pfam" id="PF14604">
    <property type="entry name" value="SH3_9"/>
    <property type="match status" value="1"/>
</dbReference>
<dbReference type="GO" id="GO:0006897">
    <property type="term" value="P:endocytosis"/>
    <property type="evidence" value="ECO:0007669"/>
    <property type="project" value="TreeGrafter"/>
</dbReference>
<evidence type="ECO:0000256" key="1">
    <source>
        <dbReference type="ARBA" id="ARBA00004156"/>
    </source>
</evidence>
<dbReference type="Gene3D" id="3.30.1520.10">
    <property type="entry name" value="Phox-like domain"/>
    <property type="match status" value="1"/>
</dbReference>
<evidence type="ECO:0000256" key="2">
    <source>
        <dbReference type="ARBA" id="ARBA00010883"/>
    </source>
</evidence>
<dbReference type="InterPro" id="IPR001254">
    <property type="entry name" value="Trypsin_dom"/>
</dbReference>
<feature type="compositionally biased region" description="Polar residues" evidence="8">
    <location>
        <begin position="1400"/>
        <end position="1425"/>
    </location>
</feature>
<feature type="domain" description="Peptidase S1" evidence="12">
    <location>
        <begin position="1070"/>
        <end position="1302"/>
    </location>
</feature>
<dbReference type="CDD" id="cd06862">
    <property type="entry name" value="PX_SNX9_18_like"/>
    <property type="match status" value="1"/>
</dbReference>
<feature type="compositionally biased region" description="Low complexity" evidence="8">
    <location>
        <begin position="752"/>
        <end position="766"/>
    </location>
</feature>
<dbReference type="GO" id="GO:0006508">
    <property type="term" value="P:proteolysis"/>
    <property type="evidence" value="ECO:0007669"/>
    <property type="project" value="InterPro"/>
</dbReference>
<comment type="similarity">
    <text evidence="2">Belongs to the sorting nexin family.</text>
</comment>
<feature type="region of interest" description="Disordered" evidence="8">
    <location>
        <begin position="1391"/>
        <end position="1431"/>
    </location>
</feature>
<keyword evidence="4" id="KW-0472">Membrane</keyword>
<dbReference type="GO" id="GO:0004252">
    <property type="term" value="F:serine-type endopeptidase activity"/>
    <property type="evidence" value="ECO:0007669"/>
    <property type="project" value="InterPro"/>
</dbReference>
<sequence>MGGQNLLLVYTTLSLVGHGLCYGPISQSSVTIPPSPSENDGLKFLGSVNDYGSANPLPTSSGVSSAIPRYWWQQVQNPFVSDGCASGNCQPSVVLHLPSSPQAKVSTGNHFQLATYDSFALLNRLLHENEFDTLFGFDPISLYTNSLQESEEYERSDPTHISLSIITPTAVVPYTGPLNLDTSPHRGCAAALKCVPDNYCTVEGVASDAPVVFTKELYDQRVPLTDCQDPASGIIGKCCRDPNYKDPWPLDNQEHEHTDTNTISTDYVNTGTATSYSTAESSVYISQFPSSTETVIPLSVFKPSTSVPKPVGDYGSEGSNSVSPYPEDTVPSYGFPPQSPDSIKPSPPPYFPQSPSTSPTPPNYPPQSSYPTYPPFSSKPQNISQATFPTKPSYSPQTVYPSRPTYVTQSTYPTQASYPVQPAYPSHTTIITHPQPTYYPVRPIYTYYPSTYPTYGPTQTALVPSHKPPQSSFYPDSQKPSYPPQNYPENNYTQKPTYPGQQPYPSSPTQQPAGYPGQQPYPSPPQQSGYPGQQPYPIPSEPPKQPNYPGQLHPPAPPSFSPQQPGYPGQPSYPSSSVPPKPPGYPGQHPYPSTPHQPGYPGQPSYPSSTEVPKEPGYPGQPQYPSTPVPPQQPGYPGHYPYPPSVPPSQSGYPVQQPYPSSPAPPLYPGYPTTISPPPQSFPPSHIPPKQPGYPSTLPPQTEKPHPPPSLPPQQPGYPISGPITTTENPYPVSTIPPTYPSHPPQTEKPFTTSSPSPYPGYPSTGVSQTEHPHPVSSPPSSSPGYPPHGSQPSYPSIGSQQPGYPSATGPPVSHPAGGSQQPGYPSTGGQLPNHPEIGSQQPGYPSTGSQSPSYPDSGSHQPGIPSQNPSIPPSQQPGPPSQGGQQPVYPQQPGFPIIGSGYPGSGQYPGYPGSGQQPGYPVTGQQPGYPGPGQYPGYPGPGNHPPGYPGANAPGQGPVYPPGSQSPNYPFPGHQPGHQPGYPGPGQQPGRPYPGQSGYPYPGPTYFYPYPGHPGVQVFVSEVTSSTPIPPNSALYPLSSQQGAIIPNSQRPHVSIDPGVTPSLLLREFTGPCGVKSHDGTPYGEAPWHAIVYSSKNKDLICGGAIVSENAILTTAHCLDHSESDSTQVKVGPQGNVHHVQAIVRHSKYDRNTYNRDLALLILKEPIEFDSHVGKICLPTSVSPMESLERECYVSTLTKELEPKTLKSVQVQVFSYKDCESKLKNTYLGKYFVLNDSFSCGSTPTNDELCTVKTGSPVACNKGDGTYELFGLKSWDLGCQEYKKSAIFSNFDVFWVRSMLGMPTSKLIANEQAYLRAKFRGETLEGAQVLYDFDGQPDSAELTIRSGDVLTVTRQDIGEGWWEGTDQRGKTGLFPAAYVELVESQEYWDDEWDDDSDGTGPTPSLAESNVNRPPAHSMTSADETSSVKRAPMKVKAINKPSYAKSGSDSYITGTLQLCVPETEKIYIFNGDDGTMWNPPIEVYCCNVASPKKESKLKGLKSFIVYQLTPSFNNIQVSRRYKHFDWLHERLVEKYSLIPIPPLPDKQIAGRYEEQFIEHRKNQLQAFVDSVCRHPVLSRSSVWQHFITCTDEKRWKLGKRKAEKDEFIGANFFFAIVAPEQQLGLFTAEQVTESFSRYIHELDVSVKNLTNVVLDQVKKWQTLYKREYQRMGHSFTTFGAAFGSEEQIGYSRVHLMNAIKGTGNAYNEIGKLFEDQPKLDWEPLGDTLHIYKGIITAYPDILTIHKGALQKRRDCDKLVSENKMDSLQMQEVCRRTDVVSYSLLAEINHFHSEQASELNKVFKVFLTKQIEFHQNIVRQLQNALSRFE</sequence>
<dbReference type="InterPro" id="IPR009003">
    <property type="entry name" value="Peptidase_S1_PA"/>
</dbReference>
<dbReference type="PROSITE" id="PS50240">
    <property type="entry name" value="TRYPSIN_DOM"/>
    <property type="match status" value="1"/>
</dbReference>
<feature type="compositionally biased region" description="Low complexity" evidence="8">
    <location>
        <begin position="883"/>
        <end position="929"/>
    </location>
</feature>
<feature type="compositionally biased region" description="Pro residues" evidence="8">
    <location>
        <begin position="660"/>
        <end position="692"/>
    </location>
</feature>
<evidence type="ECO:0000313" key="14">
    <source>
        <dbReference type="Proteomes" id="UP001367676"/>
    </source>
</evidence>
<dbReference type="Pfam" id="PF00787">
    <property type="entry name" value="PX"/>
    <property type="match status" value="1"/>
</dbReference>
<feature type="compositionally biased region" description="Low complexity" evidence="8">
    <location>
        <begin position="972"/>
        <end position="982"/>
    </location>
</feature>
<dbReference type="Gene3D" id="1.20.1270.60">
    <property type="entry name" value="Arfaptin homology (AH) domain/BAR domain"/>
    <property type="match status" value="1"/>
</dbReference>
<feature type="compositionally biased region" description="Low complexity" evidence="8">
    <location>
        <begin position="586"/>
        <end position="609"/>
    </location>
</feature>
<feature type="compositionally biased region" description="Pro residues" evidence="8">
    <location>
        <begin position="776"/>
        <end position="787"/>
    </location>
</feature>
<dbReference type="Pfam" id="PF10456">
    <property type="entry name" value="BAR_3_WASP_bdg"/>
    <property type="match status" value="1"/>
</dbReference>
<dbReference type="Pfam" id="PF18399">
    <property type="entry name" value="CLIP_SPH_Scar"/>
    <property type="match status" value="1"/>
</dbReference>
<name>A0AAN9Y9A3_9HEMI</name>
<feature type="signal peptide" evidence="9">
    <location>
        <begin position="1"/>
        <end position="21"/>
    </location>
</feature>
<feature type="compositionally biased region" description="Pro residues" evidence="8">
    <location>
        <begin position="345"/>
        <end position="365"/>
    </location>
</feature>
<organism evidence="13 14">
    <name type="scientific">Parthenolecanium corni</name>
    <dbReference type="NCBI Taxonomy" id="536013"/>
    <lineage>
        <taxon>Eukaryota</taxon>
        <taxon>Metazoa</taxon>
        <taxon>Ecdysozoa</taxon>
        <taxon>Arthropoda</taxon>
        <taxon>Hexapoda</taxon>
        <taxon>Insecta</taxon>
        <taxon>Pterygota</taxon>
        <taxon>Neoptera</taxon>
        <taxon>Paraneoptera</taxon>
        <taxon>Hemiptera</taxon>
        <taxon>Sternorrhyncha</taxon>
        <taxon>Coccoidea</taxon>
        <taxon>Coccidae</taxon>
        <taxon>Parthenolecanium</taxon>
    </lineage>
</organism>
<dbReference type="EMBL" id="JBBCAQ010000010">
    <property type="protein sequence ID" value="KAK7602225.1"/>
    <property type="molecule type" value="Genomic_DNA"/>
</dbReference>
<protein>
    <recommendedName>
        <fullName evidence="15">Sorting nexin-9</fullName>
    </recommendedName>
</protein>
<dbReference type="PROSITE" id="PS50195">
    <property type="entry name" value="PX"/>
    <property type="match status" value="1"/>
</dbReference>
<feature type="region of interest" description="Disordered" evidence="8">
    <location>
        <begin position="306"/>
        <end position="402"/>
    </location>
</feature>
<dbReference type="CDD" id="cd07626">
    <property type="entry name" value="BAR_SNX9_like"/>
    <property type="match status" value="1"/>
</dbReference>
<dbReference type="PANTHER" id="PTHR45827:SF1">
    <property type="entry name" value="SORTING NEXIN"/>
    <property type="match status" value="1"/>
</dbReference>
<evidence type="ECO:0000256" key="3">
    <source>
        <dbReference type="ARBA" id="ARBA00022443"/>
    </source>
</evidence>
<dbReference type="FunFam" id="2.40.10.10:FF:000068">
    <property type="entry name" value="transmembrane protease serine 2"/>
    <property type="match status" value="1"/>
</dbReference>
<evidence type="ECO:0008006" key="15">
    <source>
        <dbReference type="Google" id="ProtNLM"/>
    </source>
</evidence>
<keyword evidence="3 7" id="KW-0728">SH3 domain</keyword>
<dbReference type="SMART" id="SM00312">
    <property type="entry name" value="PX"/>
    <property type="match status" value="1"/>
</dbReference>
<keyword evidence="6" id="KW-0968">Cytoplasmic vesicle</keyword>
<evidence type="ECO:0000259" key="10">
    <source>
        <dbReference type="PROSITE" id="PS50002"/>
    </source>
</evidence>
<feature type="compositionally biased region" description="Pro residues" evidence="8">
    <location>
        <begin position="871"/>
        <end position="881"/>
    </location>
</feature>
<dbReference type="InterPro" id="IPR027267">
    <property type="entry name" value="AH/BAR_dom_sf"/>
</dbReference>
<feature type="compositionally biased region" description="Pro residues" evidence="8">
    <location>
        <begin position="939"/>
        <end position="949"/>
    </location>
</feature>
<dbReference type="PROSITE" id="PS50002">
    <property type="entry name" value="SH3"/>
    <property type="match status" value="1"/>
</dbReference>
<feature type="region of interest" description="Disordered" evidence="8">
    <location>
        <begin position="459"/>
        <end position="999"/>
    </location>
</feature>
<evidence type="ECO:0000259" key="11">
    <source>
        <dbReference type="PROSITE" id="PS50195"/>
    </source>
</evidence>
<dbReference type="GO" id="GO:0016197">
    <property type="term" value="P:endosomal transport"/>
    <property type="evidence" value="ECO:0007669"/>
    <property type="project" value="TreeGrafter"/>
</dbReference>
<accession>A0AAN9Y9A3</accession>
<feature type="compositionally biased region" description="Low complexity" evidence="8">
    <location>
        <begin position="366"/>
        <end position="380"/>
    </location>
</feature>
<evidence type="ECO:0000313" key="13">
    <source>
        <dbReference type="EMBL" id="KAK7602225.1"/>
    </source>
</evidence>
<proteinExistence type="inferred from homology"/>
<feature type="compositionally biased region" description="Low complexity" evidence="8">
    <location>
        <begin position="648"/>
        <end position="659"/>
    </location>
</feature>
<dbReference type="Proteomes" id="UP001367676">
    <property type="component" value="Unassembled WGS sequence"/>
</dbReference>
<dbReference type="SMART" id="SM00020">
    <property type="entry name" value="Tryp_SPc"/>
    <property type="match status" value="1"/>
</dbReference>
<dbReference type="SUPFAM" id="SSF50494">
    <property type="entry name" value="Trypsin-like serine proteases"/>
    <property type="match status" value="1"/>
</dbReference>
<feature type="compositionally biased region" description="Pro residues" evidence="8">
    <location>
        <begin position="707"/>
        <end position="716"/>
    </location>
</feature>
<dbReference type="SUPFAM" id="SSF50044">
    <property type="entry name" value="SH3-domain"/>
    <property type="match status" value="1"/>
</dbReference>
<comment type="subcellular location">
    <subcellularLocation>
        <location evidence="1">Cytoplasmic vesicle membrane</location>
    </subcellularLocation>
</comment>
<reference evidence="13 14" key="1">
    <citation type="submission" date="2024-03" db="EMBL/GenBank/DDBJ databases">
        <title>Adaptation during the transition from Ophiocordyceps entomopathogen to insect associate is accompanied by gene loss and intensified selection.</title>
        <authorList>
            <person name="Ward C.M."/>
            <person name="Onetto C.A."/>
            <person name="Borneman A.R."/>
        </authorList>
    </citation>
    <scope>NUCLEOTIDE SEQUENCE [LARGE SCALE GENOMIC DNA]</scope>
    <source>
        <strain evidence="13">AWRI1</strain>
        <tissue evidence="13">Single Adult Female</tissue>
    </source>
</reference>
<feature type="compositionally biased region" description="Polar residues" evidence="8">
    <location>
        <begin position="819"/>
        <end position="831"/>
    </location>
</feature>
<evidence type="ECO:0000256" key="6">
    <source>
        <dbReference type="ARBA" id="ARBA00023329"/>
    </source>
</evidence>
<evidence type="ECO:0000256" key="9">
    <source>
        <dbReference type="SAM" id="SignalP"/>
    </source>
</evidence>
<feature type="chain" id="PRO_5042901104" description="Sorting nexin-9" evidence="9">
    <location>
        <begin position="22"/>
        <end position="1828"/>
    </location>
</feature>
<feature type="compositionally biased region" description="Pro residues" evidence="8">
    <location>
        <begin position="625"/>
        <end position="647"/>
    </location>
</feature>
<dbReference type="GO" id="GO:0005886">
    <property type="term" value="C:plasma membrane"/>
    <property type="evidence" value="ECO:0007669"/>
    <property type="project" value="TreeGrafter"/>
</dbReference>
<feature type="compositionally biased region" description="Low complexity" evidence="8">
    <location>
        <begin position="561"/>
        <end position="576"/>
    </location>
</feature>
<evidence type="ECO:0000256" key="8">
    <source>
        <dbReference type="SAM" id="MobiDB-lite"/>
    </source>
</evidence>
<dbReference type="InterPro" id="IPR040973">
    <property type="entry name" value="CLIP_SPH_Scar"/>
</dbReference>
<dbReference type="Gene3D" id="2.40.10.10">
    <property type="entry name" value="Trypsin-like serine proteases"/>
    <property type="match status" value="2"/>
</dbReference>
<dbReference type="GO" id="GO:0097320">
    <property type="term" value="P:plasma membrane tubulation"/>
    <property type="evidence" value="ECO:0007669"/>
    <property type="project" value="TreeGrafter"/>
</dbReference>
<dbReference type="InterPro" id="IPR001683">
    <property type="entry name" value="PX_dom"/>
</dbReference>
<evidence type="ECO:0000259" key="12">
    <source>
        <dbReference type="PROSITE" id="PS50240"/>
    </source>
</evidence>
<feature type="compositionally biased region" description="Low complexity" evidence="8">
    <location>
        <begin position="989"/>
        <end position="999"/>
    </location>
</feature>
<comment type="caution">
    <text evidence="13">The sequence shown here is derived from an EMBL/GenBank/DDBJ whole genome shotgun (WGS) entry which is preliminary data.</text>
</comment>
<keyword evidence="14" id="KW-1185">Reference proteome</keyword>
<feature type="compositionally biased region" description="Polar residues" evidence="8">
    <location>
        <begin position="381"/>
        <end position="402"/>
    </location>
</feature>
<feature type="domain" description="PX" evidence="11">
    <location>
        <begin position="1484"/>
        <end position="1594"/>
    </location>
</feature>
<dbReference type="FunFam" id="3.30.1520.10:FF:000004">
    <property type="entry name" value="Sorting nexin"/>
    <property type="match status" value="1"/>
</dbReference>
<dbReference type="CDD" id="cd00190">
    <property type="entry name" value="Tryp_SPc"/>
    <property type="match status" value="1"/>
</dbReference>
<feature type="compositionally biased region" description="Low complexity" evidence="8">
    <location>
        <begin position="950"/>
        <end position="959"/>
    </location>
</feature>
<feature type="compositionally biased region" description="Low complexity" evidence="8">
    <location>
        <begin position="496"/>
        <end position="518"/>
    </location>
</feature>
<dbReference type="Pfam" id="PF00089">
    <property type="entry name" value="Trypsin"/>
    <property type="match status" value="1"/>
</dbReference>
<feature type="compositionally biased region" description="Polar residues" evidence="8">
    <location>
        <begin position="839"/>
        <end position="861"/>
    </location>
</feature>
<gene>
    <name evidence="13" type="ORF">V9T40_009666</name>
</gene>
<dbReference type="InterPro" id="IPR036028">
    <property type="entry name" value="SH3-like_dom_sf"/>
</dbReference>
<dbReference type="InterPro" id="IPR001452">
    <property type="entry name" value="SH3_domain"/>
</dbReference>
<feature type="compositionally biased region" description="Pro residues" evidence="8">
    <location>
        <begin position="534"/>
        <end position="560"/>
    </location>
</feature>
<dbReference type="CDD" id="cd11763">
    <property type="entry name" value="SH3_SNX9_like"/>
    <property type="match status" value="1"/>
</dbReference>
<feature type="compositionally biased region" description="Low complexity" evidence="8">
    <location>
        <begin position="788"/>
        <end position="797"/>
    </location>
</feature>
<feature type="domain" description="SH3" evidence="10">
    <location>
        <begin position="1323"/>
        <end position="1385"/>
    </location>
</feature>
<evidence type="ECO:0000256" key="4">
    <source>
        <dbReference type="ARBA" id="ARBA00023136"/>
    </source>
</evidence>
<dbReference type="InterPro" id="IPR019497">
    <property type="entry name" value="Sorting_nexin_WASP-bd-dom"/>
</dbReference>
<dbReference type="InterPro" id="IPR036871">
    <property type="entry name" value="PX_dom_sf"/>
</dbReference>
<dbReference type="SMART" id="SM00326">
    <property type="entry name" value="SH3"/>
    <property type="match status" value="1"/>
</dbReference>
<dbReference type="Gene3D" id="2.30.30.40">
    <property type="entry name" value="SH3 Domains"/>
    <property type="match status" value="1"/>
</dbReference>
<dbReference type="GO" id="GO:0035091">
    <property type="term" value="F:phosphatidylinositol binding"/>
    <property type="evidence" value="ECO:0007669"/>
    <property type="project" value="InterPro"/>
</dbReference>
<dbReference type="SUPFAM" id="SSF64268">
    <property type="entry name" value="PX domain"/>
    <property type="match status" value="1"/>
</dbReference>
<dbReference type="PANTHER" id="PTHR45827">
    <property type="entry name" value="SORTING NEXIN"/>
    <property type="match status" value="1"/>
</dbReference>
<evidence type="ECO:0000256" key="7">
    <source>
        <dbReference type="PROSITE-ProRule" id="PRU00192"/>
    </source>
</evidence>
<dbReference type="GO" id="GO:0030659">
    <property type="term" value="C:cytoplasmic vesicle membrane"/>
    <property type="evidence" value="ECO:0007669"/>
    <property type="project" value="UniProtKB-SubCell"/>
</dbReference>